<dbReference type="InterPro" id="IPR014509">
    <property type="entry name" value="YjdF-like"/>
</dbReference>
<feature type="transmembrane region" description="Helical" evidence="1">
    <location>
        <begin position="12"/>
        <end position="38"/>
    </location>
</feature>
<name>A0A1I6GNA3_9EURY</name>
<evidence type="ECO:0000313" key="2">
    <source>
        <dbReference type="EMBL" id="SFR43674.1"/>
    </source>
</evidence>
<dbReference type="RefSeq" id="WP_245778437.1">
    <property type="nucleotide sequence ID" value="NZ_FOYT01000001.1"/>
</dbReference>
<keyword evidence="1" id="KW-0472">Membrane</keyword>
<dbReference type="Proteomes" id="UP000198531">
    <property type="component" value="Unassembled WGS sequence"/>
</dbReference>
<proteinExistence type="predicted"/>
<keyword evidence="1" id="KW-1133">Transmembrane helix</keyword>
<keyword evidence="3" id="KW-1185">Reference proteome</keyword>
<organism evidence="2 3">
    <name type="scientific">Halogeometricum rufum</name>
    <dbReference type="NCBI Taxonomy" id="553469"/>
    <lineage>
        <taxon>Archaea</taxon>
        <taxon>Methanobacteriati</taxon>
        <taxon>Methanobacteriota</taxon>
        <taxon>Stenosarchaea group</taxon>
        <taxon>Halobacteria</taxon>
        <taxon>Halobacteriales</taxon>
        <taxon>Haloferacaceae</taxon>
        <taxon>Halogeometricum</taxon>
    </lineage>
</organism>
<reference evidence="3" key="1">
    <citation type="submission" date="2016-10" db="EMBL/GenBank/DDBJ databases">
        <authorList>
            <person name="Varghese N."/>
            <person name="Submissions S."/>
        </authorList>
    </citation>
    <scope>NUCLEOTIDE SEQUENCE [LARGE SCALE GENOMIC DNA]</scope>
    <source>
        <strain evidence="3">CGMCC 1.7736</strain>
    </source>
</reference>
<accession>A0A1I6GNA3</accession>
<evidence type="ECO:0000256" key="1">
    <source>
        <dbReference type="SAM" id="Phobius"/>
    </source>
</evidence>
<dbReference type="Pfam" id="PF09997">
    <property type="entry name" value="DUF2238"/>
    <property type="match status" value="1"/>
</dbReference>
<feature type="transmembrane region" description="Helical" evidence="1">
    <location>
        <begin position="162"/>
        <end position="179"/>
    </location>
</feature>
<evidence type="ECO:0000313" key="3">
    <source>
        <dbReference type="Proteomes" id="UP000198531"/>
    </source>
</evidence>
<feature type="transmembrane region" description="Helical" evidence="1">
    <location>
        <begin position="122"/>
        <end position="142"/>
    </location>
</feature>
<dbReference type="AlphaFoldDB" id="A0A1I6GNA3"/>
<dbReference type="EMBL" id="FOYT01000001">
    <property type="protein sequence ID" value="SFR43674.1"/>
    <property type="molecule type" value="Genomic_DNA"/>
</dbReference>
<protein>
    <submittedName>
        <fullName evidence="2">Uncharacterized protein</fullName>
    </submittedName>
</protein>
<sequence length="207" mass="22350">MSSLPHTSTRLVVGVGSLLLAVVATYVAVSAPGFPGRVRSWPRTLVGRLRRDVPRGDRATAAWFGVALWSVLVTGLHFGGLHYRVYTTLPWWDLLTHAMGGVGVAAVLAMTHRRTPAADSSWWLIPAVLAIGAGFEVYEFVFKTFWYDWTLRFYVVDTAIDLVINTSGAVVVAVALAGYRRLAESTDADRADEATADDAAAGLDAAE</sequence>
<keyword evidence="1" id="KW-0812">Transmembrane</keyword>
<gene>
    <name evidence="2" type="ORF">SAMN04487947_1424</name>
</gene>
<feature type="transmembrane region" description="Helical" evidence="1">
    <location>
        <begin position="91"/>
        <end position="110"/>
    </location>
</feature>
<feature type="transmembrane region" description="Helical" evidence="1">
    <location>
        <begin position="59"/>
        <end position="79"/>
    </location>
</feature>